<accession>A0ABS6UMG8</accession>
<dbReference type="Pfam" id="PF00916">
    <property type="entry name" value="Sulfate_transp"/>
    <property type="match status" value="1"/>
</dbReference>
<feature type="transmembrane region" description="Helical" evidence="6">
    <location>
        <begin position="246"/>
        <end position="271"/>
    </location>
</feature>
<dbReference type="InterPro" id="IPR015892">
    <property type="entry name" value="Carbonic_anhydrase_CS"/>
</dbReference>
<keyword evidence="3 6" id="KW-1133">Transmembrane helix</keyword>
<dbReference type="SMART" id="SM00947">
    <property type="entry name" value="Pro_CA"/>
    <property type="match status" value="1"/>
</dbReference>
<dbReference type="PROSITE" id="PS00704">
    <property type="entry name" value="PROK_CO2_ANHYDRASE_1"/>
    <property type="match status" value="1"/>
</dbReference>
<keyword evidence="4 6" id="KW-0472">Membrane</keyword>
<feature type="transmembrane region" description="Helical" evidence="6">
    <location>
        <begin position="334"/>
        <end position="361"/>
    </location>
</feature>
<organism evidence="8 9">
    <name type="scientific">Pseudonocardia abyssalis</name>
    <dbReference type="NCBI Taxonomy" id="2792008"/>
    <lineage>
        <taxon>Bacteria</taxon>
        <taxon>Bacillati</taxon>
        <taxon>Actinomycetota</taxon>
        <taxon>Actinomycetes</taxon>
        <taxon>Pseudonocardiales</taxon>
        <taxon>Pseudonocardiaceae</taxon>
        <taxon>Pseudonocardia</taxon>
    </lineage>
</organism>
<feature type="domain" description="SLC26A/SulP transporter" evidence="7">
    <location>
        <begin position="25"/>
        <end position="385"/>
    </location>
</feature>
<feature type="transmembrane region" description="Helical" evidence="6">
    <location>
        <begin position="29"/>
        <end position="49"/>
    </location>
</feature>
<dbReference type="EMBL" id="JADQDK010000001">
    <property type="protein sequence ID" value="MBW0133434.1"/>
    <property type="molecule type" value="Genomic_DNA"/>
</dbReference>
<feature type="transmembrane region" description="Helical" evidence="6">
    <location>
        <begin position="382"/>
        <end position="413"/>
    </location>
</feature>
<gene>
    <name evidence="8" type="ORF">I4I81_04070</name>
</gene>
<evidence type="ECO:0000256" key="3">
    <source>
        <dbReference type="ARBA" id="ARBA00022989"/>
    </source>
</evidence>
<evidence type="ECO:0000313" key="9">
    <source>
        <dbReference type="Proteomes" id="UP000694287"/>
    </source>
</evidence>
<evidence type="ECO:0000259" key="7">
    <source>
        <dbReference type="Pfam" id="PF00916"/>
    </source>
</evidence>
<evidence type="ECO:0000256" key="6">
    <source>
        <dbReference type="SAM" id="Phobius"/>
    </source>
</evidence>
<reference evidence="8 9" key="1">
    <citation type="submission" date="2020-11" db="EMBL/GenBank/DDBJ databases">
        <title>Pseudonocardia abyssalis sp. nov. and Pseudonocardia oceani sp. nov., description and phylogenomic analysis of two novel actinomycetes isolated from the deep Southern Ocean.</title>
        <authorList>
            <person name="Parra J."/>
        </authorList>
    </citation>
    <scope>NUCLEOTIDE SEQUENCE [LARGE SCALE GENOMIC DNA]</scope>
    <source>
        <strain evidence="8 9">KRD-168</strain>
    </source>
</reference>
<keyword evidence="9" id="KW-1185">Reference proteome</keyword>
<comment type="subcellular location">
    <subcellularLocation>
        <location evidence="1">Membrane</location>
        <topology evidence="1">Multi-pass membrane protein</topology>
    </subcellularLocation>
</comment>
<feature type="transmembrane region" description="Helical" evidence="6">
    <location>
        <begin position="172"/>
        <end position="195"/>
    </location>
</feature>
<evidence type="ECO:0000256" key="1">
    <source>
        <dbReference type="ARBA" id="ARBA00004141"/>
    </source>
</evidence>
<evidence type="ECO:0000256" key="2">
    <source>
        <dbReference type="ARBA" id="ARBA00022692"/>
    </source>
</evidence>
<comment type="caution">
    <text evidence="8">The sequence shown here is derived from an EMBL/GenBank/DDBJ whole genome shotgun (WGS) entry which is preliminary data.</text>
</comment>
<evidence type="ECO:0000256" key="5">
    <source>
        <dbReference type="SAM" id="MobiDB-lite"/>
    </source>
</evidence>
<sequence length="704" mass="71044">MTASEVRPSQHAPPAPAGTGRVAALRADLGASLVVFLVAVPLSLGIALASGAPIMAGIIAAVVGGVVAGLLGGSPLQVSGPAAGLTVVVAELVARFGWQVTCLITVGAGLLQIVFGLLRVARFSQAIPPAVVHGMLAGIGLTIALGQLHVVLGATPPTSAVDSVLGLPARLLAADPAAAAVGGVTLTMLLAWPLVPKVVRAVPGPLVAVVAATAVAVIWPAVPRVDLPGGLLESIALPSVLPTGDWTGIVGGILTVALIASVESLLSAVAVDRLRRPDGSHGPRTRPDRELIGQGAANGVSGLLGGLPVTGVIVRSSANVRAGARTRAATVFHGVWIAVFAIFLIGIIELVPLAALAGLLIMVGLQLVKPADMAQARRHGDLAVYVATIVGVLALNLLEGVGVGLAVAAFLMLRRALSASLQHEPPAADGEPHRVIVGGTLSFLSVPSLARTLGAVPAGAPVQVDLVVDYLDHAAYDHLDTWTARHRASGAPTEVTEPADAGGTRRGRYATWSQWPGSQAKPLLTGVAAFHEESVPLRSPGSGQAPSGLLLTCADSRVVPSVITRSGPGDLFTVQNVGNLVAGTSVRAAVQYATTVLEVPTLAVCGHSGCGAMRGLLDGTAEGALGDWLRAAAPSLEAFRAGHPVGVAALRDGFGEAEALAMVNVAVQLDALEHTGAGLVGLFSDIPTARVLALDREAQEFRLG</sequence>
<feature type="transmembrane region" description="Helical" evidence="6">
    <location>
        <begin position="130"/>
        <end position="152"/>
    </location>
</feature>
<dbReference type="InterPro" id="IPR001765">
    <property type="entry name" value="Carbonic_anhydrase"/>
</dbReference>
<evidence type="ECO:0000313" key="8">
    <source>
        <dbReference type="EMBL" id="MBW0133434.1"/>
    </source>
</evidence>
<dbReference type="Pfam" id="PF00484">
    <property type="entry name" value="Pro_CA"/>
    <property type="match status" value="1"/>
</dbReference>
<dbReference type="InterPro" id="IPR001902">
    <property type="entry name" value="SLC26A/SulP_fam"/>
</dbReference>
<keyword evidence="2 6" id="KW-0812">Transmembrane</keyword>
<feature type="transmembrane region" description="Helical" evidence="6">
    <location>
        <begin position="56"/>
        <end position="76"/>
    </location>
</feature>
<dbReference type="RefSeq" id="WP_218604380.1">
    <property type="nucleotide sequence ID" value="NZ_JADQDJ010000216.1"/>
</dbReference>
<feature type="region of interest" description="Disordered" evidence="5">
    <location>
        <begin position="486"/>
        <end position="509"/>
    </location>
</feature>
<dbReference type="PANTHER" id="PTHR11814">
    <property type="entry name" value="SULFATE TRANSPORTER"/>
    <property type="match status" value="1"/>
</dbReference>
<name>A0ABS6UMG8_9PSEU</name>
<dbReference type="InterPro" id="IPR011547">
    <property type="entry name" value="SLC26A/SulP_dom"/>
</dbReference>
<feature type="transmembrane region" description="Helical" evidence="6">
    <location>
        <begin position="291"/>
        <end position="314"/>
    </location>
</feature>
<proteinExistence type="predicted"/>
<feature type="transmembrane region" description="Helical" evidence="6">
    <location>
        <begin position="202"/>
        <end position="222"/>
    </location>
</feature>
<evidence type="ECO:0000256" key="4">
    <source>
        <dbReference type="ARBA" id="ARBA00023136"/>
    </source>
</evidence>
<dbReference type="Proteomes" id="UP000694287">
    <property type="component" value="Unassembled WGS sequence"/>
</dbReference>
<protein>
    <submittedName>
        <fullName evidence="8">Bifunctional SulP family inorganic anion transporter/carbonic anhydrase</fullName>
    </submittedName>
</protein>
<feature type="transmembrane region" description="Helical" evidence="6">
    <location>
        <begin position="96"/>
        <end position="118"/>
    </location>
</feature>